<accession>E3KL11</accession>
<dbReference type="RefSeq" id="XP_003329405.2">
    <property type="nucleotide sequence ID" value="XM_003329357.2"/>
</dbReference>
<proteinExistence type="predicted"/>
<dbReference type="PANTHER" id="PTHR31912:SF34">
    <property type="entry name" value="NOTOCHORD-RELATED PROTEIN"/>
    <property type="match status" value="1"/>
</dbReference>
<name>E3KL11_PUCGT</name>
<gene>
    <name evidence="1" type="ORF">PGTG_11155</name>
</gene>
<dbReference type="EMBL" id="DS178293">
    <property type="protein sequence ID" value="EFP84986.2"/>
    <property type="molecule type" value="Genomic_DNA"/>
</dbReference>
<dbReference type="Proteomes" id="UP000008783">
    <property type="component" value="Unassembled WGS sequence"/>
</dbReference>
<dbReference type="STRING" id="418459.E3KL11"/>
<evidence type="ECO:0000313" key="1">
    <source>
        <dbReference type="EMBL" id="EFP84986.2"/>
    </source>
</evidence>
<dbReference type="GeneID" id="10526958"/>
<dbReference type="PANTHER" id="PTHR31912">
    <property type="entry name" value="IP13529P"/>
    <property type="match status" value="1"/>
</dbReference>
<dbReference type="OrthoDB" id="2246127at2759"/>
<dbReference type="InParanoid" id="E3KL11"/>
<keyword evidence="2" id="KW-1185">Reference proteome</keyword>
<dbReference type="HOGENOM" id="CLU_004591_6_2_1"/>
<organism evidence="1 2">
    <name type="scientific">Puccinia graminis f. sp. tritici (strain CRL 75-36-700-3 / race SCCL)</name>
    <name type="common">Black stem rust fungus</name>
    <dbReference type="NCBI Taxonomy" id="418459"/>
    <lineage>
        <taxon>Eukaryota</taxon>
        <taxon>Fungi</taxon>
        <taxon>Dikarya</taxon>
        <taxon>Basidiomycota</taxon>
        <taxon>Pucciniomycotina</taxon>
        <taxon>Pucciniomycetes</taxon>
        <taxon>Pucciniales</taxon>
        <taxon>Pucciniaceae</taxon>
        <taxon>Puccinia</taxon>
    </lineage>
</organism>
<dbReference type="eggNOG" id="ENOG502SBYH">
    <property type="taxonomic scope" value="Eukaryota"/>
</dbReference>
<dbReference type="VEuPathDB" id="FungiDB:PGTG_11155"/>
<dbReference type="AlphaFoldDB" id="E3KL11"/>
<dbReference type="KEGG" id="pgr:PGTG_11155"/>
<sequence length="623" mass="71357">MGKSQQINLPNPWRAKAKGKIIRHVPITLYADDTSGNRSKQWNKHISYYYTLSGLPPKMTNQQYNCHFLATSNTAGALELADQIVDELNVLSTEGFQAYDAGLQQDVLVMTMVLCFLGDSPMHAEIANTPMPSVSLNPCRMCDLSAPAKDGKSTHQYVNDFLGKDSHGHTAPFTPRQWDDTIKNTHALWEIGMNRSKKLFDDRSIEYGIRDVINRQCLMIIKDRKASPRKKAQIRRLHRDKSPKIFSPMLRLKGFDGCKDTPVEILHVVLLGVVKYLLRDFMMTTIKPKHLPQLIASWDSFVVNSLHMGQIKGKYFVKHYKSLVGKHFRIVLQLAPFVLFQFMNDQQRELWTALCQMSALIFQTSIPHMDTYLTDLRGKIDRFMYLLIQMSAQWVNKPKFHMLYHLPESIRRFGPACLFATEKFESFNGILRNASVHSNRHCPGRDLAVTFANYECMRALLSGGQLYNHIDQTVFHTTQAVTNMFNDPMIQKSMGYNHRSANPSAAMSATYPSKKAIPHPIPQHLINANPHKNIKAVYTLQLDSHIVLARNTFVQIKSTPTSTTKRLGRINNIWEIQSQHRTSYVICLTWFKLLGISNFYQMRIIESTHVLADVHPHVSSRLM</sequence>
<reference evidence="2" key="2">
    <citation type="journal article" date="2011" name="Proc. Natl. Acad. Sci. U.S.A.">
        <title>Obligate biotrophy features unraveled by the genomic analysis of rust fungi.</title>
        <authorList>
            <person name="Duplessis S."/>
            <person name="Cuomo C.A."/>
            <person name="Lin Y.-C."/>
            <person name="Aerts A."/>
            <person name="Tisserant E."/>
            <person name="Veneault-Fourrey C."/>
            <person name="Joly D.L."/>
            <person name="Hacquard S."/>
            <person name="Amselem J."/>
            <person name="Cantarel B.L."/>
            <person name="Chiu R."/>
            <person name="Coutinho P.M."/>
            <person name="Feau N."/>
            <person name="Field M."/>
            <person name="Frey P."/>
            <person name="Gelhaye E."/>
            <person name="Goldberg J."/>
            <person name="Grabherr M.G."/>
            <person name="Kodira C.D."/>
            <person name="Kohler A."/>
            <person name="Kuees U."/>
            <person name="Lindquist E.A."/>
            <person name="Lucas S.M."/>
            <person name="Mago R."/>
            <person name="Mauceli E."/>
            <person name="Morin E."/>
            <person name="Murat C."/>
            <person name="Pangilinan J.L."/>
            <person name="Park R."/>
            <person name="Pearson M."/>
            <person name="Quesneville H."/>
            <person name="Rouhier N."/>
            <person name="Sakthikumar S."/>
            <person name="Salamov A.A."/>
            <person name="Schmutz J."/>
            <person name="Selles B."/>
            <person name="Shapiro H."/>
            <person name="Tanguay P."/>
            <person name="Tuskan G.A."/>
            <person name="Henrissat B."/>
            <person name="Van de Peer Y."/>
            <person name="Rouze P."/>
            <person name="Ellis J.G."/>
            <person name="Dodds P.N."/>
            <person name="Schein J.E."/>
            <person name="Zhong S."/>
            <person name="Hamelin R.C."/>
            <person name="Grigoriev I.V."/>
            <person name="Szabo L.J."/>
            <person name="Martin F."/>
        </authorList>
    </citation>
    <scope>NUCLEOTIDE SEQUENCE [LARGE SCALE GENOMIC DNA]</scope>
    <source>
        <strain evidence="2">CRL 75-36-700-3 / race SCCL</strain>
    </source>
</reference>
<protein>
    <submittedName>
        <fullName evidence="1">Uncharacterized protein</fullName>
    </submittedName>
</protein>
<reference key="1">
    <citation type="submission" date="2007-01" db="EMBL/GenBank/DDBJ databases">
        <title>The Genome Sequence of Puccinia graminis f. sp. tritici Strain CRL 75-36-700-3.</title>
        <authorList>
            <consortium name="The Broad Institute Genome Sequencing Platform"/>
            <person name="Birren B."/>
            <person name="Lander E."/>
            <person name="Galagan J."/>
            <person name="Nusbaum C."/>
            <person name="Devon K."/>
            <person name="Cuomo C."/>
            <person name="Jaffe D."/>
            <person name="Butler J."/>
            <person name="Alvarez P."/>
            <person name="Gnerre S."/>
            <person name="Grabherr M."/>
            <person name="Mauceli E."/>
            <person name="Brockman W."/>
            <person name="Young S."/>
            <person name="LaButti K."/>
            <person name="Sykes S."/>
            <person name="DeCaprio D."/>
            <person name="Crawford M."/>
            <person name="Koehrsen M."/>
            <person name="Engels R."/>
            <person name="Montgomery P."/>
            <person name="Pearson M."/>
            <person name="Howarth C."/>
            <person name="Larson L."/>
            <person name="White J."/>
            <person name="Zeng Q."/>
            <person name="Kodira C."/>
            <person name="Yandava C."/>
            <person name="Alvarado L."/>
            <person name="O'Leary S."/>
            <person name="Szabo L."/>
            <person name="Dean R."/>
            <person name="Schein J."/>
        </authorList>
    </citation>
    <scope>NUCLEOTIDE SEQUENCE</scope>
    <source>
        <strain>CRL 75-36-700-3</strain>
    </source>
</reference>
<evidence type="ECO:0000313" key="2">
    <source>
        <dbReference type="Proteomes" id="UP000008783"/>
    </source>
</evidence>